<dbReference type="InterPro" id="IPR051231">
    <property type="entry name" value="SOSS-B"/>
</dbReference>
<dbReference type="CDD" id="cd04491">
    <property type="entry name" value="SoSSB_OBF"/>
    <property type="match status" value="1"/>
</dbReference>
<dbReference type="AlphaFoldDB" id="A0A1J5TCA1"/>
<dbReference type="GO" id="GO:0010212">
    <property type="term" value="P:response to ionizing radiation"/>
    <property type="evidence" value="ECO:0007669"/>
    <property type="project" value="TreeGrafter"/>
</dbReference>
<evidence type="ECO:0000256" key="2">
    <source>
        <dbReference type="SAM" id="MobiDB-lite"/>
    </source>
</evidence>
<dbReference type="Proteomes" id="UP000183815">
    <property type="component" value="Unassembled WGS sequence"/>
</dbReference>
<comment type="caution">
    <text evidence="4">The sequence shown here is derived from an EMBL/GenBank/DDBJ whole genome shotgun (WGS) entry which is preliminary data.</text>
</comment>
<evidence type="ECO:0000259" key="3">
    <source>
        <dbReference type="Pfam" id="PF21473"/>
    </source>
</evidence>
<organism evidence="4 5">
    <name type="scientific">Marine Group III euryarchaeote CG-Bathy1</name>
    <dbReference type="NCBI Taxonomy" id="1889001"/>
    <lineage>
        <taxon>Archaea</taxon>
        <taxon>Methanobacteriati</taxon>
        <taxon>Thermoplasmatota</taxon>
        <taxon>Thermoplasmata</taxon>
        <taxon>Candidatus Thermoprofundales</taxon>
    </lineage>
</organism>
<dbReference type="InterPro" id="IPR048970">
    <property type="entry name" value="OB_Ssb-like"/>
</dbReference>
<keyword evidence="1" id="KW-0238">DNA-binding</keyword>
<feature type="compositionally biased region" description="Basic residues" evidence="2">
    <location>
        <begin position="121"/>
        <end position="136"/>
    </location>
</feature>
<dbReference type="GO" id="GO:0000724">
    <property type="term" value="P:double-strand break repair via homologous recombination"/>
    <property type="evidence" value="ECO:0007669"/>
    <property type="project" value="TreeGrafter"/>
</dbReference>
<sequence length="155" mass="16568">MKIDELTPRSPSVNMTVKILSLEDPREVGEGKTVRESLIGDETGTVVMSFWGEECNEVNQDDVLSIEKGRVSLVGGSLRVSLGRDGSMNIVEDGPENIRKDLNMSDIAYAPPRTFGGGRRGGGHRGGPRGGGHRGGPRGGGFQKNKGRRGGRSYS</sequence>
<name>A0A1J5TCA1_9ARCH</name>
<evidence type="ECO:0000256" key="1">
    <source>
        <dbReference type="ARBA" id="ARBA00023125"/>
    </source>
</evidence>
<proteinExistence type="predicted"/>
<dbReference type="Pfam" id="PF21473">
    <property type="entry name" value="OB_Ssb-like"/>
    <property type="match status" value="1"/>
</dbReference>
<protein>
    <recommendedName>
        <fullName evidence="3">Single-stranded DNA binding protein Ssb-like OB fold domain-containing protein</fullName>
    </recommendedName>
</protein>
<feature type="domain" description="Single-stranded DNA binding protein Ssb-like OB fold" evidence="3">
    <location>
        <begin position="6"/>
        <end position="88"/>
    </location>
</feature>
<dbReference type="EMBL" id="MIYU01000007">
    <property type="protein sequence ID" value="OIR18538.1"/>
    <property type="molecule type" value="Genomic_DNA"/>
</dbReference>
<dbReference type="GO" id="GO:0003677">
    <property type="term" value="F:DNA binding"/>
    <property type="evidence" value="ECO:0007669"/>
    <property type="project" value="UniProtKB-KW"/>
</dbReference>
<dbReference type="InterPro" id="IPR012340">
    <property type="entry name" value="NA-bd_OB-fold"/>
</dbReference>
<dbReference type="PANTHER" id="PTHR13356:SF0">
    <property type="entry name" value="SOSS COMPLEX SUBUNIT B HOMOLOG"/>
    <property type="match status" value="1"/>
</dbReference>
<dbReference type="SUPFAM" id="SSF50249">
    <property type="entry name" value="Nucleic acid-binding proteins"/>
    <property type="match status" value="1"/>
</dbReference>
<gene>
    <name evidence="4" type="ORF">BEU04_04535</name>
</gene>
<feature type="compositionally biased region" description="Basic residues" evidence="2">
    <location>
        <begin position="145"/>
        <end position="155"/>
    </location>
</feature>
<reference evidence="4 5" key="1">
    <citation type="submission" date="2016-08" db="EMBL/GenBank/DDBJ databases">
        <title>New Insights into Marine Group III Euryarchaeota, from dark to light.</title>
        <authorList>
            <person name="Haro-Moreno J.M."/>
            <person name="Rodriguez-Valera F."/>
            <person name="Lopez-Garcia P."/>
            <person name="Moreira D."/>
            <person name="Martin-Cuadrado A.B."/>
        </authorList>
    </citation>
    <scope>NUCLEOTIDE SEQUENCE [LARGE SCALE GENOMIC DNA]</scope>
    <source>
        <strain evidence="4">CG-Bathy1</strain>
    </source>
</reference>
<evidence type="ECO:0000313" key="4">
    <source>
        <dbReference type="EMBL" id="OIR18538.1"/>
    </source>
</evidence>
<evidence type="ECO:0000313" key="5">
    <source>
        <dbReference type="Proteomes" id="UP000183815"/>
    </source>
</evidence>
<dbReference type="Gene3D" id="2.40.50.140">
    <property type="entry name" value="Nucleic acid-binding proteins"/>
    <property type="match status" value="1"/>
</dbReference>
<feature type="region of interest" description="Disordered" evidence="2">
    <location>
        <begin position="109"/>
        <end position="155"/>
    </location>
</feature>
<accession>A0A1J5TCA1</accession>
<dbReference type="PANTHER" id="PTHR13356">
    <property type="entry name" value="OB FOLD NUCLEIC ACID BINDING PROTEIN-RELATED"/>
    <property type="match status" value="1"/>
</dbReference>